<proteinExistence type="predicted"/>
<evidence type="ECO:0000313" key="1">
    <source>
        <dbReference type="EMBL" id="PQV51345.1"/>
    </source>
</evidence>
<dbReference type="EMBL" id="PVEO01000001">
    <property type="protein sequence ID" value="PQV51345.1"/>
    <property type="molecule type" value="Genomic_DNA"/>
</dbReference>
<dbReference type="Proteomes" id="UP000251545">
    <property type="component" value="Unassembled WGS sequence"/>
</dbReference>
<reference evidence="1 2" key="1">
    <citation type="submission" date="2018-02" db="EMBL/GenBank/DDBJ databases">
        <title>Genomic Encyclopedia of Archaeal and Bacterial Type Strains, Phase II (KMG-II): from individual species to whole genera.</title>
        <authorList>
            <person name="Goeker M."/>
        </authorList>
    </citation>
    <scope>NUCLEOTIDE SEQUENCE [LARGE SCALE GENOMIC DNA]</scope>
    <source>
        <strain evidence="1 2">DSM 21165</strain>
    </source>
</reference>
<dbReference type="AlphaFoldDB" id="A0A362X397"/>
<gene>
    <name evidence="1" type="ORF">CLV33_101268</name>
</gene>
<dbReference type="PROSITE" id="PS51257">
    <property type="entry name" value="PROKAR_LIPOPROTEIN"/>
    <property type="match status" value="1"/>
</dbReference>
<comment type="caution">
    <text evidence="1">The sequence shown here is derived from an EMBL/GenBank/DDBJ whole genome shotgun (WGS) entry which is preliminary data.</text>
</comment>
<organism evidence="1 2">
    <name type="scientific">Jejuia pallidilutea</name>
    <dbReference type="NCBI Taxonomy" id="504487"/>
    <lineage>
        <taxon>Bacteria</taxon>
        <taxon>Pseudomonadati</taxon>
        <taxon>Bacteroidota</taxon>
        <taxon>Flavobacteriia</taxon>
        <taxon>Flavobacteriales</taxon>
        <taxon>Flavobacteriaceae</taxon>
        <taxon>Jejuia</taxon>
    </lineage>
</organism>
<evidence type="ECO:0008006" key="3">
    <source>
        <dbReference type="Google" id="ProtNLM"/>
    </source>
</evidence>
<sequence>MKKIIRFVALFVIGFFVFSCGESDEVIPFSEDYLWGKWKNTEALISAGGPHFWISINDGEEIEFFENGTFISNKFNECVTGNYVVEGGTLALEYECDEFTDQSENSEGIITSNLVLKPGFFLLSPTSGPICTEGCQSKYEKINID</sequence>
<name>A0A362X397_9FLAO</name>
<accession>A0A362X397</accession>
<dbReference type="RefSeq" id="WP_105472376.1">
    <property type="nucleotide sequence ID" value="NZ_PVEO01000001.1"/>
</dbReference>
<protein>
    <recommendedName>
        <fullName evidence="3">Lipocalin-like domain-containing protein</fullName>
    </recommendedName>
</protein>
<evidence type="ECO:0000313" key="2">
    <source>
        <dbReference type="Proteomes" id="UP000251545"/>
    </source>
</evidence>